<sequence length="66" mass="7605">MKLRTIYSSMGSQWHSRRSTLAKRQTNSWPSIYFHLQSIISSILTVFLDFTLVSPLYPPSLSQSRG</sequence>
<organism evidence="1 2">
    <name type="scientific">Cichorium intybus</name>
    <name type="common">Chicory</name>
    <dbReference type="NCBI Taxonomy" id="13427"/>
    <lineage>
        <taxon>Eukaryota</taxon>
        <taxon>Viridiplantae</taxon>
        <taxon>Streptophyta</taxon>
        <taxon>Embryophyta</taxon>
        <taxon>Tracheophyta</taxon>
        <taxon>Spermatophyta</taxon>
        <taxon>Magnoliopsida</taxon>
        <taxon>eudicotyledons</taxon>
        <taxon>Gunneridae</taxon>
        <taxon>Pentapetalae</taxon>
        <taxon>asterids</taxon>
        <taxon>campanulids</taxon>
        <taxon>Asterales</taxon>
        <taxon>Asteraceae</taxon>
        <taxon>Cichorioideae</taxon>
        <taxon>Cichorieae</taxon>
        <taxon>Cichoriinae</taxon>
        <taxon>Cichorium</taxon>
    </lineage>
</organism>
<reference evidence="2" key="1">
    <citation type="journal article" date="2022" name="Mol. Ecol. Resour.">
        <title>The genomes of chicory, endive, great burdock and yacon provide insights into Asteraceae palaeo-polyploidization history and plant inulin production.</title>
        <authorList>
            <person name="Fan W."/>
            <person name="Wang S."/>
            <person name="Wang H."/>
            <person name="Wang A."/>
            <person name="Jiang F."/>
            <person name="Liu H."/>
            <person name="Zhao H."/>
            <person name="Xu D."/>
            <person name="Zhang Y."/>
        </authorList>
    </citation>
    <scope>NUCLEOTIDE SEQUENCE [LARGE SCALE GENOMIC DNA]</scope>
    <source>
        <strain evidence="2">cv. Punajuju</strain>
    </source>
</reference>
<proteinExistence type="predicted"/>
<evidence type="ECO:0000313" key="2">
    <source>
        <dbReference type="Proteomes" id="UP001055811"/>
    </source>
</evidence>
<dbReference type="Proteomes" id="UP001055811">
    <property type="component" value="Linkage Group LG07"/>
</dbReference>
<name>A0ACB9AI35_CICIN</name>
<gene>
    <name evidence="1" type="ORF">L2E82_39568</name>
</gene>
<accession>A0ACB9AI35</accession>
<evidence type="ECO:0000313" key="1">
    <source>
        <dbReference type="EMBL" id="KAI3709802.1"/>
    </source>
</evidence>
<dbReference type="EMBL" id="CM042015">
    <property type="protein sequence ID" value="KAI3709802.1"/>
    <property type="molecule type" value="Genomic_DNA"/>
</dbReference>
<keyword evidence="2" id="KW-1185">Reference proteome</keyword>
<protein>
    <submittedName>
        <fullName evidence="1">Uncharacterized protein</fullName>
    </submittedName>
</protein>
<reference evidence="1 2" key="2">
    <citation type="journal article" date="2022" name="Mol. Ecol. Resour.">
        <title>The genomes of chicory, endive, great burdock and yacon provide insights into Asteraceae paleo-polyploidization history and plant inulin production.</title>
        <authorList>
            <person name="Fan W."/>
            <person name="Wang S."/>
            <person name="Wang H."/>
            <person name="Wang A."/>
            <person name="Jiang F."/>
            <person name="Liu H."/>
            <person name="Zhao H."/>
            <person name="Xu D."/>
            <person name="Zhang Y."/>
        </authorList>
    </citation>
    <scope>NUCLEOTIDE SEQUENCE [LARGE SCALE GENOMIC DNA]</scope>
    <source>
        <strain evidence="2">cv. Punajuju</strain>
        <tissue evidence="1">Leaves</tissue>
    </source>
</reference>
<comment type="caution">
    <text evidence="1">The sequence shown here is derived from an EMBL/GenBank/DDBJ whole genome shotgun (WGS) entry which is preliminary data.</text>
</comment>